<organism evidence="2 3">
    <name type="scientific">Legionella pneumophila subsp. pascullei</name>
    <dbReference type="NCBI Taxonomy" id="91890"/>
    <lineage>
        <taxon>Bacteria</taxon>
        <taxon>Pseudomonadati</taxon>
        <taxon>Pseudomonadota</taxon>
        <taxon>Gammaproteobacteria</taxon>
        <taxon>Legionellales</taxon>
        <taxon>Legionellaceae</taxon>
        <taxon>Legionella</taxon>
    </lineage>
</organism>
<dbReference type="AlphaFoldDB" id="A0AAX2IYI4"/>
<evidence type="ECO:0000313" key="3">
    <source>
        <dbReference type="Proteomes" id="UP000249566"/>
    </source>
</evidence>
<proteinExistence type="predicted"/>
<dbReference type="EMBL" id="LS483412">
    <property type="protein sequence ID" value="SQG90922.1"/>
    <property type="molecule type" value="Genomic_DNA"/>
</dbReference>
<reference evidence="2 3" key="1">
    <citation type="submission" date="2018-06" db="EMBL/GenBank/DDBJ databases">
        <authorList>
            <consortium name="Pathogen Informatics"/>
            <person name="Doyle S."/>
        </authorList>
    </citation>
    <scope>NUCLEOTIDE SEQUENCE [LARGE SCALE GENOMIC DNA]</scope>
    <source>
        <strain evidence="2 3">NCTC12272</strain>
    </source>
</reference>
<accession>A0AAX2IYI4</accession>
<protein>
    <submittedName>
        <fullName evidence="2">Uncharacterized protein</fullName>
    </submittedName>
</protein>
<evidence type="ECO:0000256" key="1">
    <source>
        <dbReference type="SAM" id="Coils"/>
    </source>
</evidence>
<feature type="coiled-coil region" evidence="1">
    <location>
        <begin position="36"/>
        <end position="63"/>
    </location>
</feature>
<gene>
    <name evidence="2" type="ORF">NCTC12272_02130</name>
</gene>
<name>A0AAX2IYI4_LEGPN</name>
<keyword evidence="1" id="KW-0175">Coiled coil</keyword>
<sequence length="176" mass="20683">MLYGYELGDFITFHLLPLFDSLMPQTLDSQSKALFKKLLQEHKDNLKKEMVRIEHSITNANKKLFPQSEEILPLFNTLSSKNLQLLPIYEFSIVKNVRADDRDIPKELTDTHNFMHQKSTMSILRIPATEREENIYVVFQMLECPLMCNEDGSISKILKKIKEIIKKNRSRRRSIN</sequence>
<evidence type="ECO:0000313" key="2">
    <source>
        <dbReference type="EMBL" id="SQG90922.1"/>
    </source>
</evidence>
<dbReference type="Proteomes" id="UP000249566">
    <property type="component" value="Chromosome 1"/>
</dbReference>